<evidence type="ECO:0000313" key="7">
    <source>
        <dbReference type="EMBL" id="KAF9588345.1"/>
    </source>
</evidence>
<evidence type="ECO:0000313" key="8">
    <source>
        <dbReference type="Proteomes" id="UP000631114"/>
    </source>
</evidence>
<feature type="region of interest" description="Disordered" evidence="5">
    <location>
        <begin position="279"/>
        <end position="370"/>
    </location>
</feature>
<evidence type="ECO:0000256" key="1">
    <source>
        <dbReference type="ARBA" id="ARBA00022723"/>
    </source>
</evidence>
<dbReference type="Pfam" id="PF04434">
    <property type="entry name" value="SWIM"/>
    <property type="match status" value="1"/>
</dbReference>
<dbReference type="InterPro" id="IPR006564">
    <property type="entry name" value="Znf_PMZ"/>
</dbReference>
<dbReference type="PROSITE" id="PS50966">
    <property type="entry name" value="ZF_SWIM"/>
    <property type="match status" value="1"/>
</dbReference>
<dbReference type="OrthoDB" id="687700at2759"/>
<name>A0A835GXJ8_9MAGN</name>
<evidence type="ECO:0000256" key="2">
    <source>
        <dbReference type="ARBA" id="ARBA00022771"/>
    </source>
</evidence>
<feature type="domain" description="SWIM-type" evidence="6">
    <location>
        <begin position="159"/>
        <end position="191"/>
    </location>
</feature>
<dbReference type="GO" id="GO:0003676">
    <property type="term" value="F:nucleic acid binding"/>
    <property type="evidence" value="ECO:0007669"/>
    <property type="project" value="InterPro"/>
</dbReference>
<reference evidence="7 8" key="1">
    <citation type="submission" date="2020-10" db="EMBL/GenBank/DDBJ databases">
        <title>The Coptis chinensis genome and diversification of protoberbering-type alkaloids.</title>
        <authorList>
            <person name="Wang B."/>
            <person name="Shu S."/>
            <person name="Song C."/>
            <person name="Liu Y."/>
        </authorList>
    </citation>
    <scope>NUCLEOTIDE SEQUENCE [LARGE SCALE GENOMIC DNA]</scope>
    <source>
        <strain evidence="7">HL-2020</strain>
        <tissue evidence="7">Leaf</tissue>
    </source>
</reference>
<dbReference type="SUPFAM" id="SSF57756">
    <property type="entry name" value="Retrovirus zinc finger-like domains"/>
    <property type="match status" value="1"/>
</dbReference>
<organism evidence="7 8">
    <name type="scientific">Coptis chinensis</name>
    <dbReference type="NCBI Taxonomy" id="261450"/>
    <lineage>
        <taxon>Eukaryota</taxon>
        <taxon>Viridiplantae</taxon>
        <taxon>Streptophyta</taxon>
        <taxon>Embryophyta</taxon>
        <taxon>Tracheophyta</taxon>
        <taxon>Spermatophyta</taxon>
        <taxon>Magnoliopsida</taxon>
        <taxon>Ranunculales</taxon>
        <taxon>Ranunculaceae</taxon>
        <taxon>Coptidoideae</taxon>
        <taxon>Coptis</taxon>
    </lineage>
</organism>
<dbReference type="Proteomes" id="UP000631114">
    <property type="component" value="Unassembled WGS sequence"/>
</dbReference>
<evidence type="ECO:0000256" key="3">
    <source>
        <dbReference type="ARBA" id="ARBA00022833"/>
    </source>
</evidence>
<evidence type="ECO:0000256" key="4">
    <source>
        <dbReference type="PROSITE-ProRule" id="PRU00325"/>
    </source>
</evidence>
<evidence type="ECO:0000256" key="5">
    <source>
        <dbReference type="SAM" id="MobiDB-lite"/>
    </source>
</evidence>
<keyword evidence="2 4" id="KW-0863">Zinc-finger</keyword>
<dbReference type="GO" id="GO:0008270">
    <property type="term" value="F:zinc ion binding"/>
    <property type="evidence" value="ECO:0007669"/>
    <property type="project" value="UniProtKB-KW"/>
</dbReference>
<dbReference type="AlphaFoldDB" id="A0A835GXJ8"/>
<protein>
    <recommendedName>
        <fullName evidence="6">SWIM-type domain-containing protein</fullName>
    </recommendedName>
</protein>
<accession>A0A835GXJ8</accession>
<feature type="compositionally biased region" description="Basic residues" evidence="5">
    <location>
        <begin position="342"/>
        <end position="355"/>
    </location>
</feature>
<gene>
    <name evidence="7" type="ORF">IFM89_008775</name>
</gene>
<comment type="caution">
    <text evidence="7">The sequence shown here is derived from an EMBL/GenBank/DDBJ whole genome shotgun (WGS) entry which is preliminary data.</text>
</comment>
<feature type="compositionally biased region" description="Basic and acidic residues" evidence="5">
    <location>
        <begin position="305"/>
        <end position="319"/>
    </location>
</feature>
<dbReference type="PANTHER" id="PTHR31973:SF187">
    <property type="entry name" value="MUTATOR TRANSPOSASE MUDRA PROTEIN"/>
    <property type="match status" value="1"/>
</dbReference>
<feature type="compositionally biased region" description="Basic and acidic residues" evidence="5">
    <location>
        <begin position="356"/>
        <end position="370"/>
    </location>
</feature>
<proteinExistence type="predicted"/>
<dbReference type="EMBL" id="JADFTS010000009">
    <property type="protein sequence ID" value="KAF9588345.1"/>
    <property type="molecule type" value="Genomic_DNA"/>
</dbReference>
<sequence length="460" mass="54196">MYKNFKKIYSGELWENLVWGAARAYKKQELTRILGIINKNDPKALDWLDREPRSSWARAHFDWISKCDELTNNFSESFNNWILKIRDKPFVRFIDRYNLDLLNLVYERRELSMELVEGDVVPNVYFMIKKRELRHHWYEIKGVSDTEYLAINNKSGKRYNVDLGKFECSCIEWQMSGIPCAHAVAVIRKKRVEKWSSPYFSVEAFRELMQTIFIHLENIEDWEEIDDPEELVLPPEVASKVGRPRKQRIRGDDEPPKTRRKCTKCGELGHNSITCDQRQKGIYGKKKRKGVPGQEEPTEAPKLCKKPEIKKPQCKERSQGSRTNQARSRQQQQIIKKPQSGKIKKPQSQRRRSRSPHREQRSKDQGPTEEDHRREVKVLCLFLMVQALIRLSEFLCNAHPICSLYYHGHRMFKFSRRVHKEILLLERWVEGVAGQVSVVVEGECEGVELFGFEDANDFLE</sequence>
<evidence type="ECO:0000259" key="6">
    <source>
        <dbReference type="PROSITE" id="PS50966"/>
    </source>
</evidence>
<keyword evidence="8" id="KW-1185">Reference proteome</keyword>
<keyword evidence="1" id="KW-0479">Metal-binding</keyword>
<dbReference type="SMART" id="SM00575">
    <property type="entry name" value="ZnF_PMZ"/>
    <property type="match status" value="1"/>
</dbReference>
<dbReference type="InterPro" id="IPR007527">
    <property type="entry name" value="Znf_SWIM"/>
</dbReference>
<keyword evidence="3" id="KW-0862">Zinc</keyword>
<feature type="compositionally biased region" description="Polar residues" evidence="5">
    <location>
        <begin position="320"/>
        <end position="334"/>
    </location>
</feature>
<dbReference type="InterPro" id="IPR036875">
    <property type="entry name" value="Znf_CCHC_sf"/>
</dbReference>
<dbReference type="PANTHER" id="PTHR31973">
    <property type="entry name" value="POLYPROTEIN, PUTATIVE-RELATED"/>
    <property type="match status" value="1"/>
</dbReference>
<feature type="region of interest" description="Disordered" evidence="5">
    <location>
        <begin position="237"/>
        <end position="265"/>
    </location>
</feature>